<keyword evidence="5" id="KW-0804">Transcription</keyword>
<evidence type="ECO:0008006" key="12">
    <source>
        <dbReference type="Google" id="ProtNLM"/>
    </source>
</evidence>
<proteinExistence type="predicted"/>
<keyword evidence="1 6" id="KW-0597">Phosphoprotein</keyword>
<evidence type="ECO:0000256" key="7">
    <source>
        <dbReference type="PROSITE-ProRule" id="PRU01091"/>
    </source>
</evidence>
<protein>
    <recommendedName>
        <fullName evidence="12">OmpR-like protein</fullName>
    </recommendedName>
</protein>
<dbReference type="GO" id="GO:0032993">
    <property type="term" value="C:protein-DNA complex"/>
    <property type="evidence" value="ECO:0007669"/>
    <property type="project" value="TreeGrafter"/>
</dbReference>
<dbReference type="SUPFAM" id="SSF52172">
    <property type="entry name" value="CheY-like"/>
    <property type="match status" value="1"/>
</dbReference>
<evidence type="ECO:0000259" key="9">
    <source>
        <dbReference type="PROSITE" id="PS51755"/>
    </source>
</evidence>
<dbReference type="InterPro" id="IPR016032">
    <property type="entry name" value="Sig_transdc_resp-reg_C-effctor"/>
</dbReference>
<dbReference type="Gene3D" id="1.10.10.10">
    <property type="entry name" value="Winged helix-like DNA-binding domain superfamily/Winged helix DNA-binding domain"/>
    <property type="match status" value="1"/>
</dbReference>
<dbReference type="EMBL" id="BMMK01000001">
    <property type="protein sequence ID" value="GGM33303.1"/>
    <property type="molecule type" value="Genomic_DNA"/>
</dbReference>
<dbReference type="PANTHER" id="PTHR48111">
    <property type="entry name" value="REGULATOR OF RPOS"/>
    <property type="match status" value="1"/>
</dbReference>
<organism evidence="10 11">
    <name type="scientific">Longimycelium tulufanense</name>
    <dbReference type="NCBI Taxonomy" id="907463"/>
    <lineage>
        <taxon>Bacteria</taxon>
        <taxon>Bacillati</taxon>
        <taxon>Actinomycetota</taxon>
        <taxon>Actinomycetes</taxon>
        <taxon>Pseudonocardiales</taxon>
        <taxon>Pseudonocardiaceae</taxon>
        <taxon>Longimycelium</taxon>
    </lineage>
</organism>
<dbReference type="GO" id="GO:0005829">
    <property type="term" value="C:cytosol"/>
    <property type="evidence" value="ECO:0007669"/>
    <property type="project" value="TreeGrafter"/>
</dbReference>
<comment type="caution">
    <text evidence="10">The sequence shown here is derived from an EMBL/GenBank/DDBJ whole genome shotgun (WGS) entry which is preliminary data.</text>
</comment>
<dbReference type="SMART" id="SM00448">
    <property type="entry name" value="REC"/>
    <property type="match status" value="1"/>
</dbReference>
<dbReference type="AlphaFoldDB" id="A0A8J3C9D5"/>
<name>A0A8J3C9D5_9PSEU</name>
<dbReference type="InterPro" id="IPR039420">
    <property type="entry name" value="WalR-like"/>
</dbReference>
<evidence type="ECO:0000256" key="1">
    <source>
        <dbReference type="ARBA" id="ARBA00022553"/>
    </source>
</evidence>
<feature type="modified residue" description="4-aspartylphosphate" evidence="6">
    <location>
        <position position="20"/>
    </location>
</feature>
<reference evidence="10" key="1">
    <citation type="journal article" date="2014" name="Int. J. Syst. Evol. Microbiol.">
        <title>Complete genome sequence of Corynebacterium casei LMG S-19264T (=DSM 44701T), isolated from a smear-ripened cheese.</title>
        <authorList>
            <consortium name="US DOE Joint Genome Institute (JGI-PGF)"/>
            <person name="Walter F."/>
            <person name="Albersmeier A."/>
            <person name="Kalinowski J."/>
            <person name="Ruckert C."/>
        </authorList>
    </citation>
    <scope>NUCLEOTIDE SEQUENCE</scope>
    <source>
        <strain evidence="10">CGMCC 4.5737</strain>
    </source>
</reference>
<feature type="domain" description="OmpR/PhoB-type" evidence="9">
    <location>
        <begin position="94"/>
        <end position="189"/>
    </location>
</feature>
<accession>A0A8J3C9D5</accession>
<evidence type="ECO:0000313" key="11">
    <source>
        <dbReference type="Proteomes" id="UP000637578"/>
    </source>
</evidence>
<evidence type="ECO:0000256" key="4">
    <source>
        <dbReference type="ARBA" id="ARBA00023125"/>
    </source>
</evidence>
<dbReference type="SUPFAM" id="SSF46894">
    <property type="entry name" value="C-terminal effector domain of the bipartite response regulators"/>
    <property type="match status" value="1"/>
</dbReference>
<evidence type="ECO:0000313" key="10">
    <source>
        <dbReference type="EMBL" id="GGM33303.1"/>
    </source>
</evidence>
<keyword evidence="11" id="KW-1185">Reference proteome</keyword>
<dbReference type="GO" id="GO:0000976">
    <property type="term" value="F:transcription cis-regulatory region binding"/>
    <property type="evidence" value="ECO:0007669"/>
    <property type="project" value="TreeGrafter"/>
</dbReference>
<dbReference type="Gene3D" id="6.10.250.690">
    <property type="match status" value="1"/>
</dbReference>
<dbReference type="InterPro" id="IPR001789">
    <property type="entry name" value="Sig_transdc_resp-reg_receiver"/>
</dbReference>
<evidence type="ECO:0000256" key="6">
    <source>
        <dbReference type="PROSITE-ProRule" id="PRU00169"/>
    </source>
</evidence>
<dbReference type="InterPro" id="IPR011006">
    <property type="entry name" value="CheY-like_superfamily"/>
</dbReference>
<dbReference type="PROSITE" id="PS51755">
    <property type="entry name" value="OMPR_PHOB"/>
    <property type="match status" value="1"/>
</dbReference>
<dbReference type="GO" id="GO:0006355">
    <property type="term" value="P:regulation of DNA-templated transcription"/>
    <property type="evidence" value="ECO:0007669"/>
    <property type="project" value="InterPro"/>
</dbReference>
<keyword evidence="4 7" id="KW-0238">DNA-binding</keyword>
<dbReference type="InterPro" id="IPR001867">
    <property type="entry name" value="OmpR/PhoB-type_DNA-bd"/>
</dbReference>
<keyword evidence="3" id="KW-0805">Transcription regulation</keyword>
<reference evidence="10" key="2">
    <citation type="submission" date="2020-09" db="EMBL/GenBank/DDBJ databases">
        <authorList>
            <person name="Sun Q."/>
            <person name="Zhou Y."/>
        </authorList>
    </citation>
    <scope>NUCLEOTIDE SEQUENCE</scope>
    <source>
        <strain evidence="10">CGMCC 4.5737</strain>
    </source>
</reference>
<evidence type="ECO:0000256" key="5">
    <source>
        <dbReference type="ARBA" id="ARBA00023163"/>
    </source>
</evidence>
<sequence>MNSGAEALNRHQHAHLVLLDLNLSDLDGIEVCREIRASSDTPIIAITDRDTGVDGVLVLQAGADDCVVRPYAFRELTARIEAVVRRSRLGGETARAISRGPLYVDANTREVRLHDQQISLTRKEFDFLHLLASQPETVFSRRQIIAKVWDDVVPTSSRTIDTHVSNLRSKLGASRWIVTVRGVGFRLGGV</sequence>
<gene>
    <name evidence="10" type="ORF">GCM10012275_00960</name>
</gene>
<dbReference type="PANTHER" id="PTHR48111:SF1">
    <property type="entry name" value="TWO-COMPONENT RESPONSE REGULATOR ORR33"/>
    <property type="match status" value="1"/>
</dbReference>
<keyword evidence="2" id="KW-0902">Two-component regulatory system</keyword>
<feature type="DNA-binding region" description="OmpR/PhoB-type" evidence="7">
    <location>
        <begin position="94"/>
        <end position="189"/>
    </location>
</feature>
<dbReference type="Gene3D" id="3.40.50.2300">
    <property type="match status" value="1"/>
</dbReference>
<dbReference type="InterPro" id="IPR036388">
    <property type="entry name" value="WH-like_DNA-bd_sf"/>
</dbReference>
<dbReference type="PROSITE" id="PS50110">
    <property type="entry name" value="RESPONSE_REGULATORY"/>
    <property type="match status" value="1"/>
</dbReference>
<dbReference type="Proteomes" id="UP000637578">
    <property type="component" value="Unassembled WGS sequence"/>
</dbReference>
<evidence type="ECO:0000259" key="8">
    <source>
        <dbReference type="PROSITE" id="PS50110"/>
    </source>
</evidence>
<dbReference type="Pfam" id="PF00072">
    <property type="entry name" value="Response_reg"/>
    <property type="match status" value="1"/>
</dbReference>
<dbReference type="Pfam" id="PF00486">
    <property type="entry name" value="Trans_reg_C"/>
    <property type="match status" value="1"/>
</dbReference>
<dbReference type="SMART" id="SM00862">
    <property type="entry name" value="Trans_reg_C"/>
    <property type="match status" value="1"/>
</dbReference>
<evidence type="ECO:0000256" key="2">
    <source>
        <dbReference type="ARBA" id="ARBA00023012"/>
    </source>
</evidence>
<dbReference type="GO" id="GO:0000156">
    <property type="term" value="F:phosphorelay response regulator activity"/>
    <property type="evidence" value="ECO:0007669"/>
    <property type="project" value="TreeGrafter"/>
</dbReference>
<feature type="domain" description="Response regulatory" evidence="8">
    <location>
        <begin position="1"/>
        <end position="84"/>
    </location>
</feature>
<dbReference type="CDD" id="cd00383">
    <property type="entry name" value="trans_reg_C"/>
    <property type="match status" value="1"/>
</dbReference>
<evidence type="ECO:0000256" key="3">
    <source>
        <dbReference type="ARBA" id="ARBA00023015"/>
    </source>
</evidence>